<evidence type="ECO:0000256" key="1">
    <source>
        <dbReference type="SAM" id="MobiDB-lite"/>
    </source>
</evidence>
<proteinExistence type="predicted"/>
<dbReference type="SUPFAM" id="SSF47802">
    <property type="entry name" value="DNA polymerase beta, N-terminal domain-like"/>
    <property type="match status" value="1"/>
</dbReference>
<protein>
    <recommendedName>
        <fullName evidence="2">Crossover junction endonuclease MUS81-like HHH domain-containing protein</fullName>
    </recommendedName>
</protein>
<dbReference type="PANTHER" id="PTHR12083:SF9">
    <property type="entry name" value="BIFUNCTIONAL POLYNUCLEOTIDE PHOSPHATASE_KINASE"/>
    <property type="match status" value="1"/>
</dbReference>
<dbReference type="Gene3D" id="3.40.50.1000">
    <property type="entry name" value="HAD superfamily/HAD-like"/>
    <property type="match status" value="1"/>
</dbReference>
<feature type="domain" description="Crossover junction endonuclease MUS81-like HHH" evidence="2">
    <location>
        <begin position="257"/>
        <end position="325"/>
    </location>
</feature>
<comment type="caution">
    <text evidence="3">The sequence shown here is derived from an EMBL/GenBank/DDBJ whole genome shotgun (WGS) entry which is preliminary data.</text>
</comment>
<feature type="compositionally biased region" description="Acidic residues" evidence="1">
    <location>
        <begin position="10"/>
        <end position="19"/>
    </location>
</feature>
<dbReference type="InterPro" id="IPR023214">
    <property type="entry name" value="HAD_sf"/>
</dbReference>
<dbReference type="GO" id="GO:0046403">
    <property type="term" value="F:polynucleotide 3'-phosphatase activity"/>
    <property type="evidence" value="ECO:0007669"/>
    <property type="project" value="TreeGrafter"/>
</dbReference>
<dbReference type="Proteomes" id="UP001314263">
    <property type="component" value="Unassembled WGS sequence"/>
</dbReference>
<feature type="region of interest" description="Disordered" evidence="1">
    <location>
        <begin position="1"/>
        <end position="52"/>
    </location>
</feature>
<organism evidence="3 4">
    <name type="scientific">Coccomyxa viridis</name>
    <dbReference type="NCBI Taxonomy" id="1274662"/>
    <lineage>
        <taxon>Eukaryota</taxon>
        <taxon>Viridiplantae</taxon>
        <taxon>Chlorophyta</taxon>
        <taxon>core chlorophytes</taxon>
        <taxon>Trebouxiophyceae</taxon>
        <taxon>Trebouxiophyceae incertae sedis</taxon>
        <taxon>Coccomyxaceae</taxon>
        <taxon>Coccomyxa</taxon>
    </lineage>
</organism>
<accession>A0AAV1HX82</accession>
<dbReference type="GO" id="GO:0046404">
    <property type="term" value="F:ATP-dependent polydeoxyribonucleotide 5'-hydroxyl-kinase activity"/>
    <property type="evidence" value="ECO:0007669"/>
    <property type="project" value="TreeGrafter"/>
</dbReference>
<dbReference type="InterPro" id="IPR010996">
    <property type="entry name" value="HHH_MUS81"/>
</dbReference>
<evidence type="ECO:0000313" key="4">
    <source>
        <dbReference type="Proteomes" id="UP001314263"/>
    </source>
</evidence>
<feature type="region of interest" description="Disordered" evidence="1">
    <location>
        <begin position="332"/>
        <end position="353"/>
    </location>
</feature>
<dbReference type="GO" id="GO:0003690">
    <property type="term" value="F:double-stranded DNA binding"/>
    <property type="evidence" value="ECO:0007669"/>
    <property type="project" value="TreeGrafter"/>
</dbReference>
<dbReference type="Pfam" id="PF14716">
    <property type="entry name" value="HHH_8"/>
    <property type="match status" value="1"/>
</dbReference>
<dbReference type="InterPro" id="IPR013954">
    <property type="entry name" value="PNK3P"/>
</dbReference>
<reference evidence="3 4" key="1">
    <citation type="submission" date="2023-10" db="EMBL/GenBank/DDBJ databases">
        <authorList>
            <person name="Maclean D."/>
            <person name="Macfadyen A."/>
        </authorList>
    </citation>
    <scope>NUCLEOTIDE SEQUENCE [LARGE SCALE GENOMIC DNA]</scope>
</reference>
<dbReference type="EMBL" id="CAUYUE010000004">
    <property type="protein sequence ID" value="CAK0760810.1"/>
    <property type="molecule type" value="Genomic_DNA"/>
</dbReference>
<evidence type="ECO:0000259" key="2">
    <source>
        <dbReference type="Pfam" id="PF14716"/>
    </source>
</evidence>
<sequence length="353" mass="38549">MPKQKRAAADEEAGDDAKEEAEVTKDGEDEAEEAEMVKKPKKRAKAKKEAVLEEPHVAHEGPKWMIHPPWLMYRKDAPASSSKIAAFDLDGTLIVNKSQSRFVTSASDWKLFSKEVPKKLQQFYDDGYKIVVFSNQNGIGAQLDGKMSVKLRERAEQAFGTIKVPATLMYGTGKEGCGVRKPEPGMWDFFVEHLNDGVQPDKQECFFVGDAGGRPGDFAGSDKKFAENIGIEYKTPEAVFGEGPKKSFSPMKEGGSNKNPELGAAFDQLAAHFAGDRFKGSAFKKVADIINSYDEKITSGKQLSHVKGVGKGSIAKIDEFLTTGKMGELDEAEKPAKAAETPQEDAKMAAAFL</sequence>
<dbReference type="InterPro" id="IPR006549">
    <property type="entry name" value="HAD-SF_hydro_IIIA"/>
</dbReference>
<keyword evidence="4" id="KW-1185">Reference proteome</keyword>
<dbReference type="Pfam" id="PF08645">
    <property type="entry name" value="PNK3P"/>
    <property type="match status" value="1"/>
</dbReference>
<dbReference type="AlphaFoldDB" id="A0AAV1HX82"/>
<dbReference type="InterPro" id="IPR006551">
    <property type="entry name" value="Polynucleotide_phosphatase"/>
</dbReference>
<dbReference type="NCBIfam" id="TIGR01662">
    <property type="entry name" value="HAD-SF-IIIA"/>
    <property type="match status" value="1"/>
</dbReference>
<dbReference type="PANTHER" id="PTHR12083">
    <property type="entry name" value="BIFUNCTIONAL POLYNUCLEOTIDE PHOSPHATASE/KINASE"/>
    <property type="match status" value="1"/>
</dbReference>
<dbReference type="InterPro" id="IPR027421">
    <property type="entry name" value="DNA_pol_lamdba_lyase_dom_sf"/>
</dbReference>
<dbReference type="SUPFAM" id="SSF56784">
    <property type="entry name" value="HAD-like"/>
    <property type="match status" value="1"/>
</dbReference>
<dbReference type="Gene3D" id="1.10.150.110">
    <property type="entry name" value="DNA polymerase beta, N-terminal domain-like"/>
    <property type="match status" value="1"/>
</dbReference>
<dbReference type="NCBIfam" id="TIGR01664">
    <property type="entry name" value="DNA-3'-Pase"/>
    <property type="match status" value="1"/>
</dbReference>
<dbReference type="InterPro" id="IPR036412">
    <property type="entry name" value="HAD-like_sf"/>
</dbReference>
<name>A0AAV1HX82_9CHLO</name>
<gene>
    <name evidence="3" type="ORF">CVIRNUC_002802</name>
</gene>
<evidence type="ECO:0000313" key="3">
    <source>
        <dbReference type="EMBL" id="CAK0760810.1"/>
    </source>
</evidence>
<dbReference type="GO" id="GO:0006281">
    <property type="term" value="P:DNA repair"/>
    <property type="evidence" value="ECO:0007669"/>
    <property type="project" value="TreeGrafter"/>
</dbReference>